<name>A0A180H056_PUCT1</name>
<accession>A0A180H056</accession>
<feature type="compositionally biased region" description="Low complexity" evidence="1">
    <location>
        <begin position="85"/>
        <end position="100"/>
    </location>
</feature>
<sequence>MPGLRDSLLGPVPPGHSAARSSNFLPSQSAARSSNYMQELRRRAMMGGAAANSERRTARGASSMARGSARTPQTASSRGSTPWVASSRGSARSSDASTGGPPRNSTSNALFSSALIPPSDFRLNPGANPIGTQTRKTSSSAAVQSSLLLSASELSFPKSPPAKMIAPTFGTRTLTASNALAPSPLGQQHVPLTPSPLGQRHVPSTPTASNALAPSPLGQQHVPSTPRTSLKRAASSNRQLSGSHPSKRPHTQPLTQPSTANPNRRTQPLTQPSTANPNRRTAQPTPGNHTQEAANGGFDDPGFESQHSNPSREEPPNNANGGFDDPGFESQHSNPSQEEPPNNANGGFNDPGFENQHSNPSREETPKQVKNRRKRLDPSIVESLKHLEVDQLRQKVNTHARYKRLTADDRCVFTKAYNKYQQEIHVMAVERLLRLNPVLKHLGNCGRFRGSTMYNNFCEYDVEARKSFYNYDLHQDDQKRECGCLWKKLNRAEKEQYKDLDFLASLLNLFGRGDCNGPDGGTSEASC</sequence>
<evidence type="ECO:0000313" key="4">
    <source>
        <dbReference type="Proteomes" id="UP000005240"/>
    </source>
</evidence>
<dbReference type="EnsemblFungi" id="PTTG_25894-t43_1">
    <property type="protein sequence ID" value="PTTG_25894-t43_1-p1"/>
    <property type="gene ID" value="PTTG_25894"/>
</dbReference>
<organism evidence="2">
    <name type="scientific">Puccinia triticina (isolate 1-1 / race 1 (BBBD))</name>
    <name type="common">Brown leaf rust fungus</name>
    <dbReference type="NCBI Taxonomy" id="630390"/>
    <lineage>
        <taxon>Eukaryota</taxon>
        <taxon>Fungi</taxon>
        <taxon>Dikarya</taxon>
        <taxon>Basidiomycota</taxon>
        <taxon>Pucciniomycotina</taxon>
        <taxon>Pucciniomycetes</taxon>
        <taxon>Pucciniales</taxon>
        <taxon>Pucciniaceae</taxon>
        <taxon>Puccinia</taxon>
    </lineage>
</organism>
<evidence type="ECO:0000256" key="1">
    <source>
        <dbReference type="SAM" id="MobiDB-lite"/>
    </source>
</evidence>
<feature type="compositionally biased region" description="Low complexity" evidence="1">
    <location>
        <begin position="59"/>
        <end position="71"/>
    </location>
</feature>
<dbReference type="AlphaFoldDB" id="A0A180H056"/>
<dbReference type="VEuPathDB" id="FungiDB:PTTG_25894"/>
<evidence type="ECO:0000313" key="3">
    <source>
        <dbReference type="EnsemblFungi" id="PTTG_25894-t43_1-p1"/>
    </source>
</evidence>
<gene>
    <name evidence="2" type="ORF">PTTG_25894</name>
</gene>
<protein>
    <submittedName>
        <fullName evidence="2 3">Uncharacterized protein</fullName>
    </submittedName>
</protein>
<reference evidence="3" key="4">
    <citation type="submission" date="2025-05" db="UniProtKB">
        <authorList>
            <consortium name="EnsemblFungi"/>
        </authorList>
    </citation>
    <scope>IDENTIFICATION</scope>
    <source>
        <strain evidence="3">isolate 1-1 / race 1 (BBBD)</strain>
    </source>
</reference>
<feature type="compositionally biased region" description="Polar residues" evidence="1">
    <location>
        <begin position="330"/>
        <end position="346"/>
    </location>
</feature>
<reference evidence="2" key="2">
    <citation type="submission" date="2016-05" db="EMBL/GenBank/DDBJ databases">
        <title>Comparative analysis highlights variable genome content of wheat rusts and divergence of the mating loci.</title>
        <authorList>
            <person name="Cuomo C.A."/>
            <person name="Bakkeren G."/>
            <person name="Szabo L."/>
            <person name="Khalil H."/>
            <person name="Joly D."/>
            <person name="Goldberg J."/>
            <person name="Young S."/>
            <person name="Zeng Q."/>
            <person name="Fellers J."/>
        </authorList>
    </citation>
    <scope>NUCLEOTIDE SEQUENCE [LARGE SCALE GENOMIC DNA]</scope>
    <source>
        <strain evidence="2">1-1 BBBD Race 1</strain>
    </source>
</reference>
<proteinExistence type="predicted"/>
<evidence type="ECO:0000313" key="2">
    <source>
        <dbReference type="EMBL" id="OAV97968.1"/>
    </source>
</evidence>
<feature type="compositionally biased region" description="Polar residues" evidence="1">
    <location>
        <begin position="19"/>
        <end position="37"/>
    </location>
</feature>
<dbReference type="EMBL" id="ADAS02000010">
    <property type="protein sequence ID" value="OAV97968.1"/>
    <property type="molecule type" value="Genomic_DNA"/>
</dbReference>
<feature type="region of interest" description="Disordered" evidence="1">
    <location>
        <begin position="181"/>
        <end position="378"/>
    </location>
</feature>
<dbReference type="Proteomes" id="UP000005240">
    <property type="component" value="Unassembled WGS sequence"/>
</dbReference>
<reference evidence="2" key="1">
    <citation type="submission" date="2009-11" db="EMBL/GenBank/DDBJ databases">
        <authorList>
            <consortium name="The Broad Institute Genome Sequencing Platform"/>
            <person name="Ward D."/>
            <person name="Feldgarden M."/>
            <person name="Earl A."/>
            <person name="Young S.K."/>
            <person name="Zeng Q."/>
            <person name="Koehrsen M."/>
            <person name="Alvarado L."/>
            <person name="Berlin A."/>
            <person name="Bochicchio J."/>
            <person name="Borenstein D."/>
            <person name="Chapman S.B."/>
            <person name="Chen Z."/>
            <person name="Engels R."/>
            <person name="Freedman E."/>
            <person name="Gellesch M."/>
            <person name="Goldberg J."/>
            <person name="Griggs A."/>
            <person name="Gujja S."/>
            <person name="Heilman E."/>
            <person name="Heiman D."/>
            <person name="Hepburn T."/>
            <person name="Howarth C."/>
            <person name="Jen D."/>
            <person name="Larson L."/>
            <person name="Lewis B."/>
            <person name="Mehta T."/>
            <person name="Park D."/>
            <person name="Pearson M."/>
            <person name="Roberts A."/>
            <person name="Saif S."/>
            <person name="Shea T."/>
            <person name="Shenoy N."/>
            <person name="Sisk P."/>
            <person name="Stolte C."/>
            <person name="Sykes S."/>
            <person name="Thomson T."/>
            <person name="Walk T."/>
            <person name="White J."/>
            <person name="Yandava C."/>
            <person name="Izard J."/>
            <person name="Baranova O.V."/>
            <person name="Blanton J.M."/>
            <person name="Tanner A.C."/>
            <person name="Dewhirst F.E."/>
            <person name="Haas B."/>
            <person name="Nusbaum C."/>
            <person name="Birren B."/>
        </authorList>
    </citation>
    <scope>NUCLEOTIDE SEQUENCE [LARGE SCALE GENOMIC DNA]</scope>
    <source>
        <strain evidence="2">1-1 BBBD Race 1</strain>
    </source>
</reference>
<keyword evidence="4" id="KW-1185">Reference proteome</keyword>
<feature type="compositionally biased region" description="Polar residues" evidence="1">
    <location>
        <begin position="202"/>
        <end position="244"/>
    </location>
</feature>
<dbReference type="STRING" id="630390.A0A180H056"/>
<feature type="compositionally biased region" description="Polar residues" evidence="1">
    <location>
        <begin position="252"/>
        <end position="293"/>
    </location>
</feature>
<reference evidence="3 4" key="3">
    <citation type="journal article" date="2017" name="G3 (Bethesda)">
        <title>Comparative analysis highlights variable genome content of wheat rusts and divergence of the mating loci.</title>
        <authorList>
            <person name="Cuomo C.A."/>
            <person name="Bakkeren G."/>
            <person name="Khalil H.B."/>
            <person name="Panwar V."/>
            <person name="Joly D."/>
            <person name="Linning R."/>
            <person name="Sakthikumar S."/>
            <person name="Song X."/>
            <person name="Adiconis X."/>
            <person name="Fan L."/>
            <person name="Goldberg J.M."/>
            <person name="Levin J.Z."/>
            <person name="Young S."/>
            <person name="Zeng Q."/>
            <person name="Anikster Y."/>
            <person name="Bruce M."/>
            <person name="Wang M."/>
            <person name="Yin C."/>
            <person name="McCallum B."/>
            <person name="Szabo L.J."/>
            <person name="Hulbert S."/>
            <person name="Chen X."/>
            <person name="Fellers J.P."/>
        </authorList>
    </citation>
    <scope>NUCLEOTIDE SEQUENCE</scope>
    <source>
        <strain evidence="4">Isolate 1-1 / race 1 (BBBD)</strain>
        <strain evidence="3">isolate 1-1 / race 1 (BBBD)</strain>
    </source>
</reference>
<feature type="compositionally biased region" description="Polar residues" evidence="1">
    <location>
        <begin position="72"/>
        <end position="84"/>
    </location>
</feature>
<feature type="region of interest" description="Disordered" evidence="1">
    <location>
        <begin position="1"/>
        <end position="141"/>
    </location>
</feature>